<sequence>MTEVKAGDTVLIHYTGTLTDGSTFDSSEGRDPLEFTVGSGQIIPGLDKALPGMTVGDKKSVEVPADEAYGARNPEALQAVPRTEIPDDIPLDLGTQLQVQTPNGETVPVVVSNVTESEVMLDANHPLAGHDLNFNIELVEIKAA</sequence>
<dbReference type="InterPro" id="IPR046357">
    <property type="entry name" value="PPIase_dom_sf"/>
</dbReference>
<evidence type="ECO:0000256" key="7">
    <source>
        <dbReference type="ARBA" id="ARBA00023235"/>
    </source>
</evidence>
<comment type="subcellular location">
    <subcellularLocation>
        <location evidence="2">Cytoplasm</location>
    </subcellularLocation>
</comment>
<evidence type="ECO:0000259" key="11">
    <source>
        <dbReference type="PROSITE" id="PS50059"/>
    </source>
</evidence>
<dbReference type="Proteomes" id="UP000325289">
    <property type="component" value="Unassembled WGS sequence"/>
</dbReference>
<dbReference type="InterPro" id="IPR001179">
    <property type="entry name" value="PPIase_FKBP_dom"/>
</dbReference>
<evidence type="ECO:0000256" key="2">
    <source>
        <dbReference type="ARBA" id="ARBA00004496"/>
    </source>
</evidence>
<keyword evidence="13" id="KW-1185">Reference proteome</keyword>
<keyword evidence="5 9" id="KW-0697">Rotamase</keyword>
<comment type="function">
    <text evidence="8">Also involved in hydrogenase metallocenter assembly, probably by participating in the nickel insertion step. This function in hydrogenase biosynthesis requires chaperone activity and the presence of the metal-binding domain, but not PPIase activity.</text>
</comment>
<dbReference type="PANTHER" id="PTHR47861:SF3">
    <property type="entry name" value="FKBP-TYPE PEPTIDYL-PROLYL CIS-TRANS ISOMERASE SLYD"/>
    <property type="match status" value="1"/>
</dbReference>
<dbReference type="RefSeq" id="WP_149757069.1">
    <property type="nucleotide sequence ID" value="NZ_FOMS01000011.1"/>
</dbReference>
<dbReference type="SUPFAM" id="SSF54534">
    <property type="entry name" value="FKBP-like"/>
    <property type="match status" value="1"/>
</dbReference>
<dbReference type="EC" id="5.2.1.8" evidence="10"/>
<dbReference type="GO" id="GO:0003755">
    <property type="term" value="F:peptidyl-prolyl cis-trans isomerase activity"/>
    <property type="evidence" value="ECO:0007669"/>
    <property type="project" value="UniProtKB-UniRule"/>
</dbReference>
<keyword evidence="4" id="KW-0963">Cytoplasm</keyword>
<evidence type="ECO:0000313" key="13">
    <source>
        <dbReference type="Proteomes" id="UP000325289"/>
    </source>
</evidence>
<keyword evidence="6" id="KW-0143">Chaperone</keyword>
<name>A0A1I2BFV3_9RHOB</name>
<proteinExistence type="inferred from homology"/>
<organism evidence="12 13">
    <name type="scientific">Roseivivax sediminis</name>
    <dbReference type="NCBI Taxonomy" id="936889"/>
    <lineage>
        <taxon>Bacteria</taxon>
        <taxon>Pseudomonadati</taxon>
        <taxon>Pseudomonadota</taxon>
        <taxon>Alphaproteobacteria</taxon>
        <taxon>Rhodobacterales</taxon>
        <taxon>Roseobacteraceae</taxon>
        <taxon>Roseivivax</taxon>
    </lineage>
</organism>
<evidence type="ECO:0000256" key="1">
    <source>
        <dbReference type="ARBA" id="ARBA00000971"/>
    </source>
</evidence>
<evidence type="ECO:0000256" key="6">
    <source>
        <dbReference type="ARBA" id="ARBA00023186"/>
    </source>
</evidence>
<dbReference type="Gene3D" id="3.10.50.40">
    <property type="match status" value="1"/>
</dbReference>
<gene>
    <name evidence="12" type="ORF">SAMN04515678_11132</name>
</gene>
<reference evidence="12 13" key="1">
    <citation type="submission" date="2016-10" db="EMBL/GenBank/DDBJ databases">
        <authorList>
            <person name="Varghese N."/>
            <person name="Submissions S."/>
        </authorList>
    </citation>
    <scope>NUCLEOTIDE SEQUENCE [LARGE SCALE GENOMIC DNA]</scope>
    <source>
        <strain evidence="13">YIM D21,KCTC 23444,ACCC 10710</strain>
    </source>
</reference>
<evidence type="ECO:0000256" key="3">
    <source>
        <dbReference type="ARBA" id="ARBA00006577"/>
    </source>
</evidence>
<comment type="catalytic activity">
    <reaction evidence="1 9 10">
        <text>[protein]-peptidylproline (omega=180) = [protein]-peptidylproline (omega=0)</text>
        <dbReference type="Rhea" id="RHEA:16237"/>
        <dbReference type="Rhea" id="RHEA-COMP:10747"/>
        <dbReference type="Rhea" id="RHEA-COMP:10748"/>
        <dbReference type="ChEBI" id="CHEBI:83833"/>
        <dbReference type="ChEBI" id="CHEBI:83834"/>
        <dbReference type="EC" id="5.2.1.8"/>
    </reaction>
</comment>
<dbReference type="OrthoDB" id="9808891at2"/>
<dbReference type="Pfam" id="PF00254">
    <property type="entry name" value="FKBP_C"/>
    <property type="match status" value="1"/>
</dbReference>
<evidence type="ECO:0000256" key="4">
    <source>
        <dbReference type="ARBA" id="ARBA00022490"/>
    </source>
</evidence>
<keyword evidence="7 9" id="KW-0413">Isomerase</keyword>
<evidence type="ECO:0000256" key="8">
    <source>
        <dbReference type="ARBA" id="ARBA00037071"/>
    </source>
</evidence>
<feature type="domain" description="PPIase FKBP-type" evidence="11">
    <location>
        <begin position="7"/>
        <end position="101"/>
    </location>
</feature>
<dbReference type="AlphaFoldDB" id="A0A1I2BFV3"/>
<protein>
    <recommendedName>
        <fullName evidence="10">Peptidyl-prolyl cis-trans isomerase</fullName>
        <ecNumber evidence="10">5.2.1.8</ecNumber>
    </recommendedName>
</protein>
<evidence type="ECO:0000256" key="5">
    <source>
        <dbReference type="ARBA" id="ARBA00023110"/>
    </source>
</evidence>
<dbReference type="PROSITE" id="PS50059">
    <property type="entry name" value="FKBP_PPIASE"/>
    <property type="match status" value="1"/>
</dbReference>
<dbReference type="PANTHER" id="PTHR47861">
    <property type="entry name" value="FKBP-TYPE PEPTIDYL-PROLYL CIS-TRANS ISOMERASE SLYD"/>
    <property type="match status" value="1"/>
</dbReference>
<dbReference type="GO" id="GO:0005737">
    <property type="term" value="C:cytoplasm"/>
    <property type="evidence" value="ECO:0007669"/>
    <property type="project" value="UniProtKB-SubCell"/>
</dbReference>
<accession>A0A1I2BFV3</accession>
<comment type="similarity">
    <text evidence="3 10">Belongs to the FKBP-type PPIase family.</text>
</comment>
<dbReference type="EMBL" id="FOMS01000011">
    <property type="protein sequence ID" value="SFE54996.1"/>
    <property type="molecule type" value="Genomic_DNA"/>
</dbReference>
<evidence type="ECO:0000256" key="10">
    <source>
        <dbReference type="RuleBase" id="RU003915"/>
    </source>
</evidence>
<evidence type="ECO:0000313" key="12">
    <source>
        <dbReference type="EMBL" id="SFE54996.1"/>
    </source>
</evidence>
<evidence type="ECO:0000256" key="9">
    <source>
        <dbReference type="PROSITE-ProRule" id="PRU00277"/>
    </source>
</evidence>
<dbReference type="GO" id="GO:0042026">
    <property type="term" value="P:protein refolding"/>
    <property type="evidence" value="ECO:0007669"/>
    <property type="project" value="UniProtKB-ARBA"/>
</dbReference>